<dbReference type="EMBL" id="UZAU01000275">
    <property type="status" value="NOT_ANNOTATED_CDS"/>
    <property type="molecule type" value="Genomic_DNA"/>
</dbReference>
<name>A0A803PB62_CANSA</name>
<dbReference type="EnsemblPlants" id="evm.model.03.967">
    <property type="protein sequence ID" value="cds.evm.model.03.967"/>
    <property type="gene ID" value="evm.TU.03.967"/>
</dbReference>
<accession>A0A803PB62</accession>
<dbReference type="Proteomes" id="UP000596661">
    <property type="component" value="Chromosome 3"/>
</dbReference>
<reference evidence="1" key="1">
    <citation type="submission" date="2018-11" db="EMBL/GenBank/DDBJ databases">
        <authorList>
            <person name="Grassa J C."/>
        </authorList>
    </citation>
    <scope>NUCLEOTIDE SEQUENCE [LARGE SCALE GENOMIC DNA]</scope>
</reference>
<evidence type="ECO:0000313" key="2">
    <source>
        <dbReference type="Proteomes" id="UP000596661"/>
    </source>
</evidence>
<protein>
    <submittedName>
        <fullName evidence="1">Uncharacterized protein</fullName>
    </submittedName>
</protein>
<reference evidence="1" key="2">
    <citation type="submission" date="2021-03" db="UniProtKB">
        <authorList>
            <consortium name="EnsemblPlants"/>
        </authorList>
    </citation>
    <scope>IDENTIFICATION</scope>
</reference>
<dbReference type="AlphaFoldDB" id="A0A803PB62"/>
<organism evidence="1 2">
    <name type="scientific">Cannabis sativa</name>
    <name type="common">Hemp</name>
    <name type="synonym">Marijuana</name>
    <dbReference type="NCBI Taxonomy" id="3483"/>
    <lineage>
        <taxon>Eukaryota</taxon>
        <taxon>Viridiplantae</taxon>
        <taxon>Streptophyta</taxon>
        <taxon>Embryophyta</taxon>
        <taxon>Tracheophyta</taxon>
        <taxon>Spermatophyta</taxon>
        <taxon>Magnoliopsida</taxon>
        <taxon>eudicotyledons</taxon>
        <taxon>Gunneridae</taxon>
        <taxon>Pentapetalae</taxon>
        <taxon>rosids</taxon>
        <taxon>fabids</taxon>
        <taxon>Rosales</taxon>
        <taxon>Cannabaceae</taxon>
        <taxon>Cannabis</taxon>
    </lineage>
</organism>
<evidence type="ECO:0000313" key="1">
    <source>
        <dbReference type="EnsemblPlants" id="cds.evm.model.03.967"/>
    </source>
</evidence>
<dbReference type="Gramene" id="evm.model.03.967">
    <property type="protein sequence ID" value="cds.evm.model.03.967"/>
    <property type="gene ID" value="evm.TU.03.967"/>
</dbReference>
<keyword evidence="2" id="KW-1185">Reference proteome</keyword>
<sequence length="86" mass="9853">MEGGILSPFSASYETQTLKWRRMETQIFRGSFGFQWRTPATVWMADEIPFGECRVVDVEENFVQLVCPSRSREGWVGGGRLRSSCN</sequence>
<proteinExistence type="predicted"/>